<feature type="domain" description="PGF-CTERM archaeal protein-sorting signal" evidence="15">
    <location>
        <begin position="717"/>
        <end position="738"/>
    </location>
</feature>
<keyword evidence="7" id="KW-0701">S-layer</keyword>
<evidence type="ECO:0000256" key="12">
    <source>
        <dbReference type="ARBA" id="ARBA00023180"/>
    </source>
</evidence>
<dbReference type="RefSeq" id="WP_162319106.1">
    <property type="nucleotide sequence ID" value="NZ_JAHQXF010000002.1"/>
</dbReference>
<dbReference type="GO" id="GO:0030115">
    <property type="term" value="C:S-layer"/>
    <property type="evidence" value="ECO:0007669"/>
    <property type="project" value="UniProtKB-SubCell"/>
</dbReference>
<keyword evidence="4" id="KW-1003">Cell membrane</keyword>
<comment type="similarity">
    <text evidence="3">Belongs to the halobacterial S-layer protein family.</text>
</comment>
<keyword evidence="10 14" id="KW-1133">Transmembrane helix</keyword>
<evidence type="ECO:0000256" key="6">
    <source>
        <dbReference type="ARBA" id="ARBA00022525"/>
    </source>
</evidence>
<dbReference type="InterPro" id="IPR026452">
    <property type="entry name" value="Surf_glycop_sig_pep"/>
</dbReference>
<feature type="transmembrane region" description="Helical" evidence="14">
    <location>
        <begin position="718"/>
        <end position="736"/>
    </location>
</feature>
<dbReference type="Pfam" id="PF18204">
    <property type="entry name" value="PGF-CTERM"/>
    <property type="match status" value="1"/>
</dbReference>
<keyword evidence="8 14" id="KW-0812">Transmembrane</keyword>
<organism evidence="17 18">
    <name type="scientific">Haloarcula limicola</name>
    <dbReference type="NCBI Taxonomy" id="1429915"/>
    <lineage>
        <taxon>Archaea</taxon>
        <taxon>Methanobacteriati</taxon>
        <taxon>Methanobacteriota</taxon>
        <taxon>Stenosarchaea group</taxon>
        <taxon>Halobacteria</taxon>
        <taxon>Halobacteriales</taxon>
        <taxon>Haloarculaceae</taxon>
        <taxon>Haloarcula</taxon>
    </lineage>
</organism>
<proteinExistence type="inferred from homology"/>
<evidence type="ECO:0000256" key="1">
    <source>
        <dbReference type="ARBA" id="ARBA00004236"/>
    </source>
</evidence>
<evidence type="ECO:0000256" key="10">
    <source>
        <dbReference type="ARBA" id="ARBA00022989"/>
    </source>
</evidence>
<dbReference type="NCBIfam" id="NF045517">
    <property type="entry name" value="halo_surf_dom"/>
    <property type="match status" value="1"/>
</dbReference>
<evidence type="ECO:0000256" key="7">
    <source>
        <dbReference type="ARBA" id="ARBA00022601"/>
    </source>
</evidence>
<dbReference type="NCBIfam" id="TIGR04126">
    <property type="entry name" value="PGF_CTERM"/>
    <property type="match status" value="1"/>
</dbReference>
<evidence type="ECO:0000256" key="3">
    <source>
        <dbReference type="ARBA" id="ARBA00009327"/>
    </source>
</evidence>
<feature type="compositionally biased region" description="Low complexity" evidence="13">
    <location>
        <begin position="654"/>
        <end position="685"/>
    </location>
</feature>
<evidence type="ECO:0000313" key="17">
    <source>
        <dbReference type="EMBL" id="MBV0924543.1"/>
    </source>
</evidence>
<dbReference type="NCBIfam" id="TIGR04207">
    <property type="entry name" value="halo_sig_pep"/>
    <property type="match status" value="1"/>
</dbReference>
<keyword evidence="5" id="KW-0134">Cell wall</keyword>
<dbReference type="InterPro" id="IPR026371">
    <property type="entry name" value="PGF_CTERM"/>
</dbReference>
<keyword evidence="18" id="KW-1185">Reference proteome</keyword>
<dbReference type="Pfam" id="PF25162">
    <property type="entry name" value="DUF7827"/>
    <property type="match status" value="1"/>
</dbReference>
<evidence type="ECO:0000313" key="18">
    <source>
        <dbReference type="Proteomes" id="UP000766550"/>
    </source>
</evidence>
<keyword evidence="6" id="KW-0964">Secreted</keyword>
<dbReference type="GO" id="GO:0005886">
    <property type="term" value="C:plasma membrane"/>
    <property type="evidence" value="ECO:0007669"/>
    <property type="project" value="UniProtKB-SubCell"/>
</dbReference>
<dbReference type="Proteomes" id="UP000766550">
    <property type="component" value="Unassembled WGS sequence"/>
</dbReference>
<gene>
    <name evidence="17" type="ORF">KTS45_10070</name>
</gene>
<evidence type="ECO:0000259" key="16">
    <source>
        <dbReference type="Pfam" id="PF25162"/>
    </source>
</evidence>
<keyword evidence="9" id="KW-0732">Signal</keyword>
<protein>
    <submittedName>
        <fullName evidence="17">PGF-CTERM sorting domain-containing protein</fullName>
    </submittedName>
</protein>
<keyword evidence="11 14" id="KW-0472">Membrane</keyword>
<evidence type="ECO:0000256" key="13">
    <source>
        <dbReference type="SAM" id="MobiDB-lite"/>
    </source>
</evidence>
<dbReference type="InterPro" id="IPR057149">
    <property type="entry name" value="DUF7827"/>
</dbReference>
<evidence type="ECO:0000259" key="15">
    <source>
        <dbReference type="Pfam" id="PF18204"/>
    </source>
</evidence>
<evidence type="ECO:0000256" key="11">
    <source>
        <dbReference type="ARBA" id="ARBA00023136"/>
    </source>
</evidence>
<evidence type="ECO:0000256" key="4">
    <source>
        <dbReference type="ARBA" id="ARBA00022475"/>
    </source>
</evidence>
<name>A0A8J7Y9Y1_9EURY</name>
<comment type="caution">
    <text evidence="17">The sequence shown here is derived from an EMBL/GenBank/DDBJ whole genome shotgun (WGS) entry which is preliminary data.</text>
</comment>
<feature type="domain" description="DUF7827" evidence="16">
    <location>
        <begin position="244"/>
        <end position="364"/>
    </location>
</feature>
<sequence>MTDTNEKIRSLFLTALMVFGVFAGTVAFAGAGTAANLSTGTFYSGQEVTVGNLESGTDYQVRTVDTDNANDIGNLRRAISTESGETSITFTLDGRLSEGNFVLVEAESQDVVNPSTGTADSSYTGSEYGFEVIPQDLTAEFDDDTVGTTGASANVDFEISSDVRNGYAVNVSADGLDQDELEQIFGSENVTIPSEWDDDVEKVQIDNAEAEDWELNFTEIDTGNYTFETNVTDTDASDSDSIEVVSTDDENAGFAQSVVEENRGDVAEVTVQLENTDTALVQVGTEDDDGYFITAEVEDGNDDGEVTLEFNSYLAGAEPATDVVSVADDDDELVDATQGGPFTDTDDDAGEDVLAATDYDLLATADTGATFTNGSINNEQAFATLSLNERSTDGVQVWTAPESALGDELDDADADEIYSLVESNNLTQSDTIAQGDAAVIQVQASGLEGPVAANDYAALNGTAFVHKIEGEPASANADAAFVGIPEITDESDIIYDEANDTHFVVVDSSDITSELNYDDGSEYEANFTMLDETDLSEDDVEVNDTFTIEDRDATLNDGEDITVEAADDQQVTGQTNVAPGTELTVRMRSTTSGSPFLVQPSTYVDANGSYTATADFSDYSPGANFTAQTKLGGDNLGDEVDGSIVEATNDSDNGTATPTPGTETETGTDMTETETGMTETATEGGASPTDGGMSPTEGGDGGDGGAATETPTSGDGPGFTAVVALVALVAAALLAVRRDN</sequence>
<dbReference type="AlphaFoldDB" id="A0A8J7Y9Y1"/>
<evidence type="ECO:0000256" key="14">
    <source>
        <dbReference type="SAM" id="Phobius"/>
    </source>
</evidence>
<accession>A0A8J7Y9Y1</accession>
<dbReference type="EMBL" id="JAHQXF010000002">
    <property type="protein sequence ID" value="MBV0924543.1"/>
    <property type="molecule type" value="Genomic_DNA"/>
</dbReference>
<evidence type="ECO:0000256" key="9">
    <source>
        <dbReference type="ARBA" id="ARBA00022729"/>
    </source>
</evidence>
<reference evidence="17 18" key="1">
    <citation type="submission" date="2021-06" db="EMBL/GenBank/DDBJ databases">
        <title>New haloarchaea isolates fom saline soil.</title>
        <authorList>
            <person name="Duran-Viseras A."/>
            <person name="Sanchez-Porro C.S."/>
            <person name="Ventosa A."/>
        </authorList>
    </citation>
    <scope>NUCLEOTIDE SEQUENCE [LARGE SCALE GENOMIC DNA]</scope>
    <source>
        <strain evidence="17 18">JCM 183640</strain>
    </source>
</reference>
<evidence type="ECO:0000256" key="2">
    <source>
        <dbReference type="ARBA" id="ARBA00004237"/>
    </source>
</evidence>
<feature type="region of interest" description="Disordered" evidence="13">
    <location>
        <begin position="630"/>
        <end position="715"/>
    </location>
</feature>
<evidence type="ECO:0000256" key="8">
    <source>
        <dbReference type="ARBA" id="ARBA00022692"/>
    </source>
</evidence>
<keyword evidence="12" id="KW-0325">Glycoprotein</keyword>
<evidence type="ECO:0000256" key="5">
    <source>
        <dbReference type="ARBA" id="ARBA00022512"/>
    </source>
</evidence>
<dbReference type="OrthoDB" id="325633at2157"/>
<comment type="subcellular location">
    <subcellularLocation>
        <location evidence="1">Cell membrane</location>
    </subcellularLocation>
    <subcellularLocation>
        <location evidence="2">Secreted</location>
        <location evidence="2">Cell wall</location>
        <location evidence="2">S-layer</location>
    </subcellularLocation>
</comment>